<dbReference type="Proteomes" id="UP001417504">
    <property type="component" value="Unassembled WGS sequence"/>
</dbReference>
<reference evidence="1 2" key="1">
    <citation type="submission" date="2024-01" db="EMBL/GenBank/DDBJ databases">
        <title>Genome assemblies of Stephania.</title>
        <authorList>
            <person name="Yang L."/>
        </authorList>
    </citation>
    <scope>NUCLEOTIDE SEQUENCE [LARGE SCALE GENOMIC DNA]</scope>
    <source>
        <strain evidence="1">QJT</strain>
        <tissue evidence="1">Leaf</tissue>
    </source>
</reference>
<evidence type="ECO:0000313" key="1">
    <source>
        <dbReference type="EMBL" id="KAK9116150.1"/>
    </source>
</evidence>
<protein>
    <submittedName>
        <fullName evidence="1">Uncharacterized protein</fullName>
    </submittedName>
</protein>
<comment type="caution">
    <text evidence="1">The sequence shown here is derived from an EMBL/GenBank/DDBJ whole genome shotgun (WGS) entry which is preliminary data.</text>
</comment>
<sequence length="169" mass="19389">MVNIEEQEEGIWTKVVWNGRGGPNTSNRGRIQHFQELSFHAERKFFKVLRHQGRISVSEVTTQREFQVHVNKDEVFWLARTCKHVGETGADAQRKGSRRNGVTLIVDLLNNDRGRVLKIWKSDKKSSQSLIFPEGGNGRSWTEWLSIINAICVDINTARDSQPREMESG</sequence>
<keyword evidence="2" id="KW-1185">Reference proteome</keyword>
<gene>
    <name evidence="1" type="ORF">Sjap_015097</name>
</gene>
<evidence type="ECO:0000313" key="2">
    <source>
        <dbReference type="Proteomes" id="UP001417504"/>
    </source>
</evidence>
<dbReference type="EMBL" id="JBBNAE010000006">
    <property type="protein sequence ID" value="KAK9116150.1"/>
    <property type="molecule type" value="Genomic_DNA"/>
</dbReference>
<organism evidence="1 2">
    <name type="scientific">Stephania japonica</name>
    <dbReference type="NCBI Taxonomy" id="461633"/>
    <lineage>
        <taxon>Eukaryota</taxon>
        <taxon>Viridiplantae</taxon>
        <taxon>Streptophyta</taxon>
        <taxon>Embryophyta</taxon>
        <taxon>Tracheophyta</taxon>
        <taxon>Spermatophyta</taxon>
        <taxon>Magnoliopsida</taxon>
        <taxon>Ranunculales</taxon>
        <taxon>Menispermaceae</taxon>
        <taxon>Menispermoideae</taxon>
        <taxon>Cissampelideae</taxon>
        <taxon>Stephania</taxon>
    </lineage>
</organism>
<accession>A0AAP0IIY4</accession>
<dbReference type="AlphaFoldDB" id="A0AAP0IIY4"/>
<name>A0AAP0IIY4_9MAGN</name>
<proteinExistence type="predicted"/>